<gene>
    <name evidence="2" type="ORF">PBRA_002797</name>
</gene>
<organism evidence="2 3">
    <name type="scientific">Plasmodiophora brassicae</name>
    <name type="common">Clubroot disease agent</name>
    <dbReference type="NCBI Taxonomy" id="37360"/>
    <lineage>
        <taxon>Eukaryota</taxon>
        <taxon>Sar</taxon>
        <taxon>Rhizaria</taxon>
        <taxon>Endomyxa</taxon>
        <taxon>Phytomyxea</taxon>
        <taxon>Plasmodiophorida</taxon>
        <taxon>Plasmodiophoridae</taxon>
        <taxon>Plasmodiophora</taxon>
    </lineage>
</organism>
<dbReference type="Proteomes" id="UP000039324">
    <property type="component" value="Unassembled WGS sequence"/>
</dbReference>
<name>A0A0G4J5I9_PLABS</name>
<dbReference type="OrthoDB" id="10574714at2759"/>
<proteinExistence type="predicted"/>
<dbReference type="EMBL" id="CDSF01000133">
    <property type="protein sequence ID" value="CEP02830.1"/>
    <property type="molecule type" value="Genomic_DNA"/>
</dbReference>
<sequence length="844" mass="94154">MSVVDPQVPNIYGSQAIAGGLGHDLEGASPVKVQSYEFRRDPSTGAWESIKVGSLDWHEITSLHANALVVRVSSIVNENEPDEVMDRLHAQDFAADAPEPALHVVCMFKEFAVSESSPVRFTANFLFIFPSLGNALPSQFKAAIRSVLCDRSISYITAEMLGSFLARRDYEAHAITKAEAQEKLARFIGGREPCSSFFLKMAPVVPEFCRMLLLDLSEGDARELVGVRAIHKLAISCTSSSMASQHNFQETMDVMKMGVHPNHWNFVVFKTLMRLATKNDRILRKNIECGDVRSKDGERSQVQEMLDLIQDSHLDPLEKLAVRIISSADRHKLSEERGATSSADEQEALVDFMVRTITSEKDYLSNEDFKRLLNMIEDGRPAACHLTGVLLEKCIEEENFNIGWRVASTVESVNEHTIEEVVTLCSKAFFKYSRNQQQEANKWFKRVKWCFERHHKLLGKYPSGLALHVAAHRRDFDLCWRWFQAKKEDRAFRFSAHHTSSILKAASYAPDPSLHMKEVLQAYDMTPGNQKSAFVFEPLVHLWNATTDCREEYRAFWATVENDLRAYLERELKDPEPVDRKMRKLAHWDRALASWSCEGAVAAQPVFYMSSGGLQPHMAMGTRRRHAHPGMWHQIESPQWAPGNHTNGAYSHGVPPHLARDENAYYRVPALFPQPQHQSPYAFHDMHNSSVWGAAEHVDSSSSGGSPSAWMDPSVSSTLVLDASAAAFRPNVGSGSPWSPNPTKYQAPPPSSSQRHHPVPVDDHSVEWGSVGRPSSGSSEYRSSFARSFPNDNVPSASGPARAPRVSTAEASEDIATSTSGVWSARGTHPSTSASWPHAVGLPL</sequence>
<evidence type="ECO:0000313" key="3">
    <source>
        <dbReference type="Proteomes" id="UP000039324"/>
    </source>
</evidence>
<accession>A0A0G4J5I9</accession>
<keyword evidence="3" id="KW-1185">Reference proteome</keyword>
<feature type="region of interest" description="Disordered" evidence="1">
    <location>
        <begin position="732"/>
        <end position="844"/>
    </location>
</feature>
<protein>
    <submittedName>
        <fullName evidence="2">Uncharacterized protein</fullName>
    </submittedName>
</protein>
<feature type="compositionally biased region" description="Low complexity" evidence="1">
    <location>
        <begin position="773"/>
        <end position="788"/>
    </location>
</feature>
<evidence type="ECO:0000313" key="2">
    <source>
        <dbReference type="EMBL" id="CEP02830.1"/>
    </source>
</evidence>
<feature type="compositionally biased region" description="Polar residues" evidence="1">
    <location>
        <begin position="733"/>
        <end position="744"/>
    </location>
</feature>
<dbReference type="AlphaFoldDB" id="A0A0G4J5I9"/>
<reference evidence="2 3" key="1">
    <citation type="submission" date="2015-02" db="EMBL/GenBank/DDBJ databases">
        <authorList>
            <person name="Chooi Y.-H."/>
        </authorList>
    </citation>
    <scope>NUCLEOTIDE SEQUENCE [LARGE SCALE GENOMIC DNA]</scope>
    <source>
        <strain evidence="2">E3</strain>
    </source>
</reference>
<evidence type="ECO:0000256" key="1">
    <source>
        <dbReference type="SAM" id="MobiDB-lite"/>
    </source>
</evidence>